<name>A0A6J5SUT9_9CAUD</name>
<evidence type="ECO:0000313" key="2">
    <source>
        <dbReference type="EMBL" id="CAB4199874.1"/>
    </source>
</evidence>
<proteinExistence type="predicted"/>
<dbReference type="EMBL" id="LR796956">
    <property type="protein sequence ID" value="CAB4177514.1"/>
    <property type="molecule type" value="Genomic_DNA"/>
</dbReference>
<evidence type="ECO:0000313" key="3">
    <source>
        <dbReference type="EMBL" id="CAB4218341.1"/>
    </source>
</evidence>
<organism evidence="3">
    <name type="scientific">uncultured Caudovirales phage</name>
    <dbReference type="NCBI Taxonomy" id="2100421"/>
    <lineage>
        <taxon>Viruses</taxon>
        <taxon>Duplodnaviria</taxon>
        <taxon>Heunggongvirae</taxon>
        <taxon>Uroviricota</taxon>
        <taxon>Caudoviricetes</taxon>
        <taxon>Peduoviridae</taxon>
        <taxon>Maltschvirus</taxon>
        <taxon>Maltschvirus maltsch</taxon>
    </lineage>
</organism>
<accession>A0A6J5SUT9</accession>
<protein>
    <submittedName>
        <fullName evidence="3">Uncharacterized protein</fullName>
    </submittedName>
</protein>
<gene>
    <name evidence="1" type="ORF">UFOVP1005_16</name>
    <name evidence="2" type="ORF">UFOVP1344_16</name>
    <name evidence="3" type="ORF">UFOVP1602_24</name>
</gene>
<dbReference type="EMBL" id="LR797467">
    <property type="protein sequence ID" value="CAB4218341.1"/>
    <property type="molecule type" value="Genomic_DNA"/>
</dbReference>
<dbReference type="EMBL" id="LR797299">
    <property type="protein sequence ID" value="CAB4199874.1"/>
    <property type="molecule type" value="Genomic_DNA"/>
</dbReference>
<evidence type="ECO:0000313" key="1">
    <source>
        <dbReference type="EMBL" id="CAB4177514.1"/>
    </source>
</evidence>
<reference evidence="3" key="1">
    <citation type="submission" date="2020-05" db="EMBL/GenBank/DDBJ databases">
        <authorList>
            <person name="Chiriac C."/>
            <person name="Salcher M."/>
            <person name="Ghai R."/>
            <person name="Kavagutti S V."/>
        </authorList>
    </citation>
    <scope>NUCLEOTIDE SEQUENCE</scope>
</reference>
<sequence length="128" mass="14259">MSDRIDIWLSDKKQPVRKTTKNGTPILEFYGTWQAEAYDAWLGAGKQGSAPNRYVYVNVTVFDAGLMEHVEKVYAKAMSLAEGDPRPHAHLIGKWRVGGSRTVENKTYADFTANEVSPLIFGPLKKAS</sequence>